<dbReference type="InterPro" id="IPR011993">
    <property type="entry name" value="PH-like_dom_sf"/>
</dbReference>
<evidence type="ECO:0000256" key="1">
    <source>
        <dbReference type="SAM" id="MobiDB-lite"/>
    </source>
</evidence>
<accession>A0A6J8A2R5</accession>
<dbReference type="SMART" id="SM00568">
    <property type="entry name" value="GRAM"/>
    <property type="match status" value="1"/>
</dbReference>
<evidence type="ECO:0000259" key="3">
    <source>
        <dbReference type="SMART" id="SM00568"/>
    </source>
</evidence>
<dbReference type="GO" id="GO:0005886">
    <property type="term" value="C:plasma membrane"/>
    <property type="evidence" value="ECO:0007669"/>
    <property type="project" value="TreeGrafter"/>
</dbReference>
<dbReference type="PANTHER" id="PTHR23319">
    <property type="entry name" value="GRAM DOMAIN CONTAINING 1B, ISOFORM E"/>
    <property type="match status" value="1"/>
</dbReference>
<keyword evidence="2" id="KW-0472">Membrane</keyword>
<proteinExistence type="predicted"/>
<keyword evidence="2" id="KW-1133">Transmembrane helix</keyword>
<dbReference type="Pfam" id="PF02893">
    <property type="entry name" value="GRAM"/>
    <property type="match status" value="1"/>
</dbReference>
<dbReference type="GO" id="GO:0032366">
    <property type="term" value="P:intracellular sterol transport"/>
    <property type="evidence" value="ECO:0007669"/>
    <property type="project" value="TreeGrafter"/>
</dbReference>
<gene>
    <name evidence="4" type="ORF">MCOR_2702</name>
</gene>
<dbReference type="CDD" id="cd13220">
    <property type="entry name" value="PH-GRAM_GRAMDC"/>
    <property type="match status" value="1"/>
</dbReference>
<evidence type="ECO:0000313" key="4">
    <source>
        <dbReference type="EMBL" id="CAC5360100.1"/>
    </source>
</evidence>
<feature type="region of interest" description="Disordered" evidence="1">
    <location>
        <begin position="216"/>
        <end position="244"/>
    </location>
</feature>
<dbReference type="AlphaFoldDB" id="A0A6J8A2R5"/>
<dbReference type="InterPro" id="IPR004182">
    <property type="entry name" value="GRAM"/>
</dbReference>
<dbReference type="GO" id="GO:0005789">
    <property type="term" value="C:endoplasmic reticulum membrane"/>
    <property type="evidence" value="ECO:0007669"/>
    <property type="project" value="TreeGrafter"/>
</dbReference>
<dbReference type="InterPro" id="IPR051482">
    <property type="entry name" value="Cholesterol_transport"/>
</dbReference>
<evidence type="ECO:0000256" key="2">
    <source>
        <dbReference type="SAM" id="Phobius"/>
    </source>
</evidence>
<dbReference type="EMBL" id="CACVKT020000543">
    <property type="protein sequence ID" value="CAC5360100.1"/>
    <property type="molecule type" value="Genomic_DNA"/>
</dbReference>
<protein>
    <recommendedName>
        <fullName evidence="3">GRAM domain-containing protein</fullName>
    </recommendedName>
</protein>
<name>A0A6J8A2R5_MYTCO</name>
<feature type="domain" description="GRAM" evidence="3">
    <location>
        <begin position="101"/>
        <end position="168"/>
    </location>
</feature>
<feature type="transmembrane region" description="Helical" evidence="2">
    <location>
        <begin position="366"/>
        <end position="390"/>
    </location>
</feature>
<reference evidence="4 5" key="1">
    <citation type="submission" date="2020-06" db="EMBL/GenBank/DDBJ databases">
        <authorList>
            <person name="Li R."/>
            <person name="Bekaert M."/>
        </authorList>
    </citation>
    <scope>NUCLEOTIDE SEQUENCE [LARGE SCALE GENOMIC DNA]</scope>
    <source>
        <strain evidence="5">wild</strain>
    </source>
</reference>
<keyword evidence="5" id="KW-1185">Reference proteome</keyword>
<dbReference type="Proteomes" id="UP000507470">
    <property type="component" value="Unassembled WGS sequence"/>
</dbReference>
<dbReference type="OrthoDB" id="74360at2759"/>
<dbReference type="Gene3D" id="2.30.29.30">
    <property type="entry name" value="Pleckstrin-homology domain (PH domain)/Phosphotyrosine-binding domain (PTB)"/>
    <property type="match status" value="1"/>
</dbReference>
<dbReference type="PANTHER" id="PTHR23319:SF13">
    <property type="entry name" value="GRAM DOMAIN-CONTAINING PROTEIN"/>
    <property type="match status" value="1"/>
</dbReference>
<dbReference type="GO" id="GO:0032934">
    <property type="term" value="F:sterol binding"/>
    <property type="evidence" value="ECO:0007669"/>
    <property type="project" value="TreeGrafter"/>
</dbReference>
<sequence length="475" mass="54831">MRSDNDLKNQTSARQINTLPTITIESADTSGQRRHSTGCVIQHWVKVGEERWREQHVLSTHNYDKTSIVQHFHIGRSWWIVMSKKDTHKETSPTRRNSRYEKFHKLFKSVPPEESPIDYFSCAFIGDILLQGHLYISQNFFCFHSKIRGRGRLLEIPMSRVISITREKTALIIPNAIGFQTAGKKYTFGSFLTRDSTYKFVISHWKKCQEMSKNLLQNQSSGTESDVPYSLRDQSPDTPMDNSDITKMFDESQNNNVDNNNVINGHLISRPDTEESDAGVCLACGSRDASDENVKNDISNNVNQNHVPISQTSTVVHEKPKPVKPRFFIGSGKFVPYFFQSFDCEKMYEAFSQLSLKFQRIPRTNIILAICIIMTLFLIVSAMALTYKILLLQVRIDSKDIWSPSSKAQWREKMYSSIYGLQNQNHFSVVKQMNEILKSNLQVLEELSEDLKRLKSWEPERTHCENCEKEETECS</sequence>
<feature type="compositionally biased region" description="Polar residues" evidence="1">
    <location>
        <begin position="232"/>
        <end position="244"/>
    </location>
</feature>
<organism evidence="4 5">
    <name type="scientific">Mytilus coruscus</name>
    <name type="common">Sea mussel</name>
    <dbReference type="NCBI Taxonomy" id="42192"/>
    <lineage>
        <taxon>Eukaryota</taxon>
        <taxon>Metazoa</taxon>
        <taxon>Spiralia</taxon>
        <taxon>Lophotrochozoa</taxon>
        <taxon>Mollusca</taxon>
        <taxon>Bivalvia</taxon>
        <taxon>Autobranchia</taxon>
        <taxon>Pteriomorphia</taxon>
        <taxon>Mytilida</taxon>
        <taxon>Mytiloidea</taxon>
        <taxon>Mytilidae</taxon>
        <taxon>Mytilinae</taxon>
        <taxon>Mytilus</taxon>
    </lineage>
</organism>
<keyword evidence="2" id="KW-0812">Transmembrane</keyword>
<evidence type="ECO:0000313" key="5">
    <source>
        <dbReference type="Proteomes" id="UP000507470"/>
    </source>
</evidence>
<dbReference type="GO" id="GO:0140268">
    <property type="term" value="C:endoplasmic reticulum-plasma membrane contact site"/>
    <property type="evidence" value="ECO:0007669"/>
    <property type="project" value="TreeGrafter"/>
</dbReference>
<dbReference type="GO" id="GO:0120015">
    <property type="term" value="F:sterol transfer activity"/>
    <property type="evidence" value="ECO:0007669"/>
    <property type="project" value="TreeGrafter"/>
</dbReference>